<evidence type="ECO:0000313" key="2">
    <source>
        <dbReference type="Proteomes" id="UP000805649"/>
    </source>
</evidence>
<protein>
    <submittedName>
        <fullName evidence="1">Uncharacterized protein</fullName>
    </submittedName>
</protein>
<sequence length="57" mass="5822">MRTSSFYTMIIASLATMVIASPTPQGSDPHPPCPPGYACFNPAPDGGCYSCKPTGGA</sequence>
<gene>
    <name evidence="1" type="ORF">CTRU02_209758</name>
</gene>
<accession>A0ACC3YTH9</accession>
<dbReference type="Proteomes" id="UP000805649">
    <property type="component" value="Unassembled WGS sequence"/>
</dbReference>
<keyword evidence="2" id="KW-1185">Reference proteome</keyword>
<comment type="caution">
    <text evidence="1">The sequence shown here is derived from an EMBL/GenBank/DDBJ whole genome shotgun (WGS) entry which is preliminary data.</text>
</comment>
<evidence type="ECO:0000313" key="1">
    <source>
        <dbReference type="EMBL" id="KAL0935167.1"/>
    </source>
</evidence>
<name>A0ACC3YTH9_COLTU</name>
<organism evidence="1 2">
    <name type="scientific">Colletotrichum truncatum</name>
    <name type="common">Anthracnose fungus</name>
    <name type="synonym">Colletotrichum capsici</name>
    <dbReference type="NCBI Taxonomy" id="5467"/>
    <lineage>
        <taxon>Eukaryota</taxon>
        <taxon>Fungi</taxon>
        <taxon>Dikarya</taxon>
        <taxon>Ascomycota</taxon>
        <taxon>Pezizomycotina</taxon>
        <taxon>Sordariomycetes</taxon>
        <taxon>Hypocreomycetidae</taxon>
        <taxon>Glomerellales</taxon>
        <taxon>Glomerellaceae</taxon>
        <taxon>Colletotrichum</taxon>
        <taxon>Colletotrichum truncatum species complex</taxon>
    </lineage>
</organism>
<proteinExistence type="predicted"/>
<dbReference type="EMBL" id="VUJX02000006">
    <property type="protein sequence ID" value="KAL0935167.1"/>
    <property type="molecule type" value="Genomic_DNA"/>
</dbReference>
<reference evidence="1 2" key="1">
    <citation type="journal article" date="2020" name="Phytopathology">
        <title>Genome Sequence Resources of Colletotrichum truncatum, C. plurivorum, C. musicola, and C. sojae: Four Species Pathogenic to Soybean (Glycine max).</title>
        <authorList>
            <person name="Rogerio F."/>
            <person name="Boufleur T.R."/>
            <person name="Ciampi-Guillardi M."/>
            <person name="Sukno S.A."/>
            <person name="Thon M.R."/>
            <person name="Massola Junior N.S."/>
            <person name="Baroncelli R."/>
        </authorList>
    </citation>
    <scope>NUCLEOTIDE SEQUENCE [LARGE SCALE GENOMIC DNA]</scope>
    <source>
        <strain evidence="1 2">CMES1059</strain>
    </source>
</reference>